<dbReference type="Proteomes" id="UP000218418">
    <property type="component" value="Chromosome"/>
</dbReference>
<proteinExistence type="predicted"/>
<organism evidence="1 2">
    <name type="scientific">Calothrix parasitica NIES-267</name>
    <dbReference type="NCBI Taxonomy" id="1973488"/>
    <lineage>
        <taxon>Bacteria</taxon>
        <taxon>Bacillati</taxon>
        <taxon>Cyanobacteriota</taxon>
        <taxon>Cyanophyceae</taxon>
        <taxon>Nostocales</taxon>
        <taxon>Calotrichaceae</taxon>
        <taxon>Calothrix</taxon>
    </lineage>
</organism>
<accession>A0A1Z4LXP3</accession>
<reference evidence="1 2" key="1">
    <citation type="submission" date="2017-06" db="EMBL/GenBank/DDBJ databases">
        <title>Genome sequencing of cyanobaciteial culture collection at National Institute for Environmental Studies (NIES).</title>
        <authorList>
            <person name="Hirose Y."/>
            <person name="Shimura Y."/>
            <person name="Fujisawa T."/>
            <person name="Nakamura Y."/>
            <person name="Kawachi M."/>
        </authorList>
    </citation>
    <scope>NUCLEOTIDE SEQUENCE [LARGE SCALE GENOMIC DNA]</scope>
    <source>
        <strain evidence="1 2">NIES-267</strain>
    </source>
</reference>
<dbReference type="AlphaFoldDB" id="A0A1Z4LXP3"/>
<sequence>MTKEIKENVYNASYKALTENGVDEDVADKASKVVASDDFNLKDLGRTNEDRNNVAEAMRQFWGNQRGEE</sequence>
<dbReference type="EMBL" id="AP018227">
    <property type="protein sequence ID" value="BAY86003.1"/>
    <property type="molecule type" value="Genomic_DNA"/>
</dbReference>
<gene>
    <name evidence="1" type="ORF">NIES267_55090</name>
</gene>
<evidence type="ECO:0000313" key="2">
    <source>
        <dbReference type="Proteomes" id="UP000218418"/>
    </source>
</evidence>
<evidence type="ECO:0000313" key="1">
    <source>
        <dbReference type="EMBL" id="BAY86003.1"/>
    </source>
</evidence>
<keyword evidence="2" id="KW-1185">Reference proteome</keyword>
<protein>
    <submittedName>
        <fullName evidence="1">Uncharacterized protein</fullName>
    </submittedName>
</protein>
<name>A0A1Z4LXP3_9CYAN</name>